<keyword evidence="11 12" id="KW-0472">Membrane</keyword>
<keyword evidence="8 12" id="KW-0862">Zinc</keyword>
<dbReference type="GO" id="GO:0004222">
    <property type="term" value="F:metalloendopeptidase activity"/>
    <property type="evidence" value="ECO:0007669"/>
    <property type="project" value="UniProtKB-UniRule"/>
</dbReference>
<dbReference type="PANTHER" id="PTHR43221:SF1">
    <property type="entry name" value="PROTEASE HTPX"/>
    <property type="match status" value="1"/>
</dbReference>
<evidence type="ECO:0000256" key="6">
    <source>
        <dbReference type="ARBA" id="ARBA00022723"/>
    </source>
</evidence>
<dbReference type="GO" id="GO:0006508">
    <property type="term" value="P:proteolysis"/>
    <property type="evidence" value="ECO:0007669"/>
    <property type="project" value="UniProtKB-KW"/>
</dbReference>
<evidence type="ECO:0000259" key="13">
    <source>
        <dbReference type="Pfam" id="PF01435"/>
    </source>
</evidence>
<evidence type="ECO:0000256" key="12">
    <source>
        <dbReference type="HAMAP-Rule" id="MF_00188"/>
    </source>
</evidence>
<feature type="binding site" evidence="12">
    <location>
        <position position="224"/>
    </location>
    <ligand>
        <name>Zn(2+)</name>
        <dbReference type="ChEBI" id="CHEBI:29105"/>
        <note>catalytic</note>
    </ligand>
</feature>
<keyword evidence="9 12" id="KW-1133">Transmembrane helix</keyword>
<feature type="binding site" evidence="12">
    <location>
        <position position="147"/>
    </location>
    <ligand>
        <name>Zn(2+)</name>
        <dbReference type="ChEBI" id="CHEBI:29105"/>
        <note>catalytic</note>
    </ligand>
</feature>
<dbReference type="Gene3D" id="3.30.2010.10">
    <property type="entry name" value="Metalloproteases ('zincins'), catalytic domain"/>
    <property type="match status" value="1"/>
</dbReference>
<dbReference type="InterPro" id="IPR050083">
    <property type="entry name" value="HtpX_protease"/>
</dbReference>
<comment type="cofactor">
    <cofactor evidence="12">
        <name>Zn(2+)</name>
        <dbReference type="ChEBI" id="CHEBI:29105"/>
    </cofactor>
    <text evidence="12">Binds 1 zinc ion per subunit.</text>
</comment>
<organism evidence="14 15">
    <name type="scientific">Candidatus Portnoybacteria bacterium CG11_big_fil_rev_8_21_14_0_20_40_15</name>
    <dbReference type="NCBI Taxonomy" id="1974817"/>
    <lineage>
        <taxon>Bacteria</taxon>
        <taxon>Candidatus Portnoyibacteriota</taxon>
    </lineage>
</organism>
<dbReference type="Proteomes" id="UP000229317">
    <property type="component" value="Unassembled WGS sequence"/>
</dbReference>
<feature type="transmembrane region" description="Helical" evidence="12">
    <location>
        <begin position="193"/>
        <end position="215"/>
    </location>
</feature>
<keyword evidence="10 12" id="KW-0482">Metalloprotease</keyword>
<accession>A0A2H0KTS2</accession>
<evidence type="ECO:0000256" key="7">
    <source>
        <dbReference type="ARBA" id="ARBA00022801"/>
    </source>
</evidence>
<keyword evidence="6 12" id="KW-0479">Metal-binding</keyword>
<evidence type="ECO:0000313" key="15">
    <source>
        <dbReference type="Proteomes" id="UP000229317"/>
    </source>
</evidence>
<dbReference type="AlphaFoldDB" id="A0A2H0KTS2"/>
<dbReference type="InterPro" id="IPR001915">
    <property type="entry name" value="Peptidase_M48"/>
</dbReference>
<feature type="transmembrane region" description="Helical" evidence="12">
    <location>
        <begin position="153"/>
        <end position="173"/>
    </location>
</feature>
<gene>
    <name evidence="12" type="primary">htpX</name>
    <name evidence="14" type="ORF">COV84_04545</name>
</gene>
<evidence type="ECO:0000256" key="8">
    <source>
        <dbReference type="ARBA" id="ARBA00022833"/>
    </source>
</evidence>
<reference evidence="14 15" key="1">
    <citation type="submission" date="2017-09" db="EMBL/GenBank/DDBJ databases">
        <title>Depth-based differentiation of microbial function through sediment-hosted aquifers and enrichment of novel symbionts in the deep terrestrial subsurface.</title>
        <authorList>
            <person name="Probst A.J."/>
            <person name="Ladd B."/>
            <person name="Jarett J.K."/>
            <person name="Geller-Mcgrath D.E."/>
            <person name="Sieber C.M."/>
            <person name="Emerson J.B."/>
            <person name="Anantharaman K."/>
            <person name="Thomas B.C."/>
            <person name="Malmstrom R."/>
            <person name="Stieglmeier M."/>
            <person name="Klingl A."/>
            <person name="Woyke T."/>
            <person name="Ryan C.M."/>
            <person name="Banfield J.F."/>
        </authorList>
    </citation>
    <scope>NUCLEOTIDE SEQUENCE [LARGE SCALE GENOMIC DNA]</scope>
    <source>
        <strain evidence="14">CG11_big_fil_rev_8_21_14_0_20_40_15</strain>
    </source>
</reference>
<dbReference type="InterPro" id="IPR022919">
    <property type="entry name" value="Pept_M48_protease_HtpX"/>
</dbReference>
<evidence type="ECO:0000256" key="11">
    <source>
        <dbReference type="ARBA" id="ARBA00023136"/>
    </source>
</evidence>
<dbReference type="CDD" id="cd07340">
    <property type="entry name" value="M48B_Htpx_like"/>
    <property type="match status" value="1"/>
</dbReference>
<comment type="caution">
    <text evidence="14">The sequence shown here is derived from an EMBL/GenBank/DDBJ whole genome shotgun (WGS) entry which is preliminary data.</text>
</comment>
<dbReference type="HAMAP" id="MF_00188">
    <property type="entry name" value="Pept_M48_protease_HtpX"/>
    <property type="match status" value="1"/>
</dbReference>
<protein>
    <recommendedName>
        <fullName evidence="12">Protease HtpX homolog</fullName>
        <ecNumber evidence="12">3.4.24.-</ecNumber>
    </recommendedName>
</protein>
<comment type="subcellular location">
    <subcellularLocation>
        <location evidence="1 12">Cell membrane</location>
        <topology evidence="1 12">Multi-pass membrane protein</topology>
    </subcellularLocation>
</comment>
<evidence type="ECO:0000256" key="10">
    <source>
        <dbReference type="ARBA" id="ARBA00023049"/>
    </source>
</evidence>
<keyword evidence="5 12" id="KW-0812">Transmembrane</keyword>
<evidence type="ECO:0000256" key="1">
    <source>
        <dbReference type="ARBA" id="ARBA00004651"/>
    </source>
</evidence>
<evidence type="ECO:0000313" key="14">
    <source>
        <dbReference type="EMBL" id="PIQ74824.1"/>
    </source>
</evidence>
<feature type="transmembrane region" description="Helical" evidence="12">
    <location>
        <begin position="16"/>
        <end position="35"/>
    </location>
</feature>
<evidence type="ECO:0000256" key="9">
    <source>
        <dbReference type="ARBA" id="ARBA00022989"/>
    </source>
</evidence>
<dbReference type="PANTHER" id="PTHR43221">
    <property type="entry name" value="PROTEASE HTPX"/>
    <property type="match status" value="1"/>
</dbReference>
<keyword evidence="7 12" id="KW-0378">Hydrolase</keyword>
<feature type="transmembrane region" description="Helical" evidence="12">
    <location>
        <begin position="41"/>
        <end position="60"/>
    </location>
</feature>
<comment type="similarity">
    <text evidence="2 12">Belongs to the peptidase M48B family.</text>
</comment>
<proteinExistence type="inferred from homology"/>
<evidence type="ECO:0000256" key="4">
    <source>
        <dbReference type="ARBA" id="ARBA00022670"/>
    </source>
</evidence>
<feature type="binding site" evidence="12">
    <location>
        <position position="143"/>
    </location>
    <ligand>
        <name>Zn(2+)</name>
        <dbReference type="ChEBI" id="CHEBI:29105"/>
        <note>catalytic</note>
    </ligand>
</feature>
<feature type="domain" description="Peptidase M48" evidence="13">
    <location>
        <begin position="78"/>
        <end position="296"/>
    </location>
</feature>
<keyword evidence="4 12" id="KW-0645">Protease</keyword>
<dbReference type="EMBL" id="PCVO01000069">
    <property type="protein sequence ID" value="PIQ74824.1"/>
    <property type="molecule type" value="Genomic_DNA"/>
</dbReference>
<feature type="active site" evidence="12">
    <location>
        <position position="144"/>
    </location>
</feature>
<dbReference type="EC" id="3.4.24.-" evidence="12"/>
<evidence type="ECO:0000256" key="5">
    <source>
        <dbReference type="ARBA" id="ARBA00022692"/>
    </source>
</evidence>
<evidence type="ECO:0000256" key="2">
    <source>
        <dbReference type="ARBA" id="ARBA00009779"/>
    </source>
</evidence>
<dbReference type="GO" id="GO:0005886">
    <property type="term" value="C:plasma membrane"/>
    <property type="evidence" value="ECO:0007669"/>
    <property type="project" value="UniProtKB-SubCell"/>
</dbReference>
<dbReference type="GO" id="GO:0008270">
    <property type="term" value="F:zinc ion binding"/>
    <property type="evidence" value="ECO:0007669"/>
    <property type="project" value="UniProtKB-UniRule"/>
</dbReference>
<name>A0A2H0KTS2_9BACT</name>
<dbReference type="Pfam" id="PF01435">
    <property type="entry name" value="Peptidase_M48"/>
    <property type="match status" value="1"/>
</dbReference>
<evidence type="ECO:0000256" key="3">
    <source>
        <dbReference type="ARBA" id="ARBA00022475"/>
    </source>
</evidence>
<keyword evidence="3 12" id="KW-1003">Cell membrane</keyword>
<sequence>MPTLYTQADKNVRSTWILITVFLVFIIGLGYIFSLSLNEPAILWVAVIFSSGMSFVSYWFSDKIALAISRAHEIKHEENPELFHIVENLCITAGLPTPKIYIIDEPAINAFATGRDAKHAVVAVTRGAVEQLNKNEMEGVIAHELSHIGNRDILLATVIVVLVGFVSLLSHWFLRFSFFGGRRGGRDREGGQIGAILSIVGIILAILSPLAAILIQLAISRKREFLADADGALLTRYPEGLASALEKIVADPIRLSVANDATAHLYIANPFKKKRFSTLFMTHPPIEERVRILRGMSV</sequence>